<protein>
    <submittedName>
        <fullName evidence="2">DUF234 domain-containing protein</fullName>
    </submittedName>
</protein>
<proteinExistence type="predicted"/>
<organism evidence="2 3">
    <name type="scientific">Arcobacter roscoffensis</name>
    <dbReference type="NCBI Taxonomy" id="2961520"/>
    <lineage>
        <taxon>Bacteria</taxon>
        <taxon>Pseudomonadati</taxon>
        <taxon>Campylobacterota</taxon>
        <taxon>Epsilonproteobacteria</taxon>
        <taxon>Campylobacterales</taxon>
        <taxon>Arcobacteraceae</taxon>
        <taxon>Arcobacter</taxon>
    </lineage>
</organism>
<evidence type="ECO:0000259" key="1">
    <source>
        <dbReference type="Pfam" id="PF03008"/>
    </source>
</evidence>
<dbReference type="InterPro" id="IPR004256">
    <property type="entry name" value="DUF234"/>
</dbReference>
<dbReference type="Proteomes" id="UP001060012">
    <property type="component" value="Chromosome"/>
</dbReference>
<dbReference type="PANTHER" id="PTHR34704">
    <property type="entry name" value="ATPASE"/>
    <property type="match status" value="1"/>
</dbReference>
<dbReference type="EMBL" id="CP100595">
    <property type="protein sequence ID" value="UTJ07730.1"/>
    <property type="molecule type" value="Genomic_DNA"/>
</dbReference>
<dbReference type="PANTHER" id="PTHR34704:SF1">
    <property type="entry name" value="ATPASE"/>
    <property type="match status" value="1"/>
</dbReference>
<sequence>MQTAVKYFNVFGGYDLKIDTTKPLEELIKSHILNNYEDLKREIHLLTGGYHIDHAVLSGIALSDRRTNASFKRAHISFEEGMTCVDNLCEKGIIEIESSFNFLAKKVDNSDVSKKLLFTTPFLRFWFAFVSPIYKGIRDKKYAEFEERFKNNFTQFQEFIFEELCMEYSRDFYEKDGIKDLGKYWDKSRQIDVIVQTKENKIIVGVCKNATSKMKKAILTKLMQDCTDVGIQADAYVLFANSGFTNELKAMKSETLKLFNTKSLKLLTQSNK</sequence>
<evidence type="ECO:0000313" key="2">
    <source>
        <dbReference type="EMBL" id="UTJ07730.1"/>
    </source>
</evidence>
<gene>
    <name evidence="2" type="ORF">NJU99_06450</name>
</gene>
<dbReference type="InterPro" id="IPR011335">
    <property type="entry name" value="Restrct_endonuc-II-like"/>
</dbReference>
<accession>A0ABY5EAH9</accession>
<dbReference type="Pfam" id="PF03008">
    <property type="entry name" value="DUF234"/>
    <property type="match status" value="1"/>
</dbReference>
<name>A0ABY5EAH9_9BACT</name>
<reference evidence="2" key="1">
    <citation type="submission" date="2022-07" db="EMBL/GenBank/DDBJ databases">
        <title>Arcobacter roscoffensis sp. nov., a marine bacterium isolated from coastal seawater collected from Roscoff, France.</title>
        <authorList>
            <person name="Pascual J."/>
            <person name="Lepeaux C."/>
            <person name="Methner A."/>
            <person name="Overmann J."/>
        </authorList>
    </citation>
    <scope>NUCLEOTIDE SEQUENCE</scope>
    <source>
        <strain evidence="2">ARW1-2F2</strain>
    </source>
</reference>
<dbReference type="RefSeq" id="WP_254577904.1">
    <property type="nucleotide sequence ID" value="NZ_CP100595.1"/>
</dbReference>
<feature type="domain" description="DUF234" evidence="1">
    <location>
        <begin position="126"/>
        <end position="215"/>
    </location>
</feature>
<evidence type="ECO:0000313" key="3">
    <source>
        <dbReference type="Proteomes" id="UP001060012"/>
    </source>
</evidence>
<dbReference type="SUPFAM" id="SSF52980">
    <property type="entry name" value="Restriction endonuclease-like"/>
    <property type="match status" value="1"/>
</dbReference>
<keyword evidence="3" id="KW-1185">Reference proteome</keyword>